<name>A0AAV7TGN6_PLEWA</name>
<dbReference type="AlphaFoldDB" id="A0AAV7TGN6"/>
<dbReference type="EMBL" id="JANPWB010000006">
    <property type="protein sequence ID" value="KAJ1175425.1"/>
    <property type="molecule type" value="Genomic_DNA"/>
</dbReference>
<evidence type="ECO:0000313" key="1">
    <source>
        <dbReference type="EMBL" id="KAJ1175425.1"/>
    </source>
</evidence>
<gene>
    <name evidence="1" type="ORF">NDU88_000713</name>
</gene>
<accession>A0AAV7TGN6</accession>
<reference evidence="1" key="1">
    <citation type="journal article" date="2022" name="bioRxiv">
        <title>Sequencing and chromosome-scale assembly of the giantPleurodeles waltlgenome.</title>
        <authorList>
            <person name="Brown T."/>
            <person name="Elewa A."/>
            <person name="Iarovenko S."/>
            <person name="Subramanian E."/>
            <person name="Araus A.J."/>
            <person name="Petzold A."/>
            <person name="Susuki M."/>
            <person name="Suzuki K.-i.T."/>
            <person name="Hayashi T."/>
            <person name="Toyoda A."/>
            <person name="Oliveira C."/>
            <person name="Osipova E."/>
            <person name="Leigh N.D."/>
            <person name="Simon A."/>
            <person name="Yun M.H."/>
        </authorList>
    </citation>
    <scope>NUCLEOTIDE SEQUENCE</scope>
    <source>
        <strain evidence="1">20211129_DDA</strain>
        <tissue evidence="1">Liver</tissue>
    </source>
</reference>
<comment type="caution">
    <text evidence="1">The sequence shown here is derived from an EMBL/GenBank/DDBJ whole genome shotgun (WGS) entry which is preliminary data.</text>
</comment>
<dbReference type="Proteomes" id="UP001066276">
    <property type="component" value="Chromosome 3_2"/>
</dbReference>
<keyword evidence="2" id="KW-1185">Reference proteome</keyword>
<organism evidence="1 2">
    <name type="scientific">Pleurodeles waltl</name>
    <name type="common">Iberian ribbed newt</name>
    <dbReference type="NCBI Taxonomy" id="8319"/>
    <lineage>
        <taxon>Eukaryota</taxon>
        <taxon>Metazoa</taxon>
        <taxon>Chordata</taxon>
        <taxon>Craniata</taxon>
        <taxon>Vertebrata</taxon>
        <taxon>Euteleostomi</taxon>
        <taxon>Amphibia</taxon>
        <taxon>Batrachia</taxon>
        <taxon>Caudata</taxon>
        <taxon>Salamandroidea</taxon>
        <taxon>Salamandridae</taxon>
        <taxon>Pleurodelinae</taxon>
        <taxon>Pleurodeles</taxon>
    </lineage>
</organism>
<proteinExistence type="predicted"/>
<sequence>MVRGGRENWPNRMSSFPIQAHIGQRARRSSAVRGVTTGPKISGDVGRLCGVPIESESVVQDSRLCCIRMFENLLTSFSA</sequence>
<evidence type="ECO:0000313" key="2">
    <source>
        <dbReference type="Proteomes" id="UP001066276"/>
    </source>
</evidence>
<protein>
    <submittedName>
        <fullName evidence="1">Uncharacterized protein</fullName>
    </submittedName>
</protein>